<sequence length="213" mass="23459">MATFALIHGGGGNGWHWRLLEAQLRSRGHETVAVDLPLEDPDAGLLDYADTVVRALGSRDDVVVVAHSWGGVIGPLVCDRLPAAKLLVLVAAMVPVPGEPPADWWANTGFGMKDIDDEIALFLQDVPPGLAAEVVSTGREHKEKALLEPWPLAAWPDVPTRFLLCREDRWFEAAFMRRMVRERLGVVPDEMDGGHSPMLSRPKDLADRLESYL</sequence>
<dbReference type="GO" id="GO:0003824">
    <property type="term" value="F:catalytic activity"/>
    <property type="evidence" value="ECO:0007669"/>
    <property type="project" value="UniProtKB-ARBA"/>
</dbReference>
<dbReference type="InterPro" id="IPR000073">
    <property type="entry name" value="AB_hydrolase_1"/>
</dbReference>
<comment type="caution">
    <text evidence="3">The sequence shown here is derived from an EMBL/GenBank/DDBJ whole genome shotgun (WGS) entry which is preliminary data.</text>
</comment>
<dbReference type="InterPro" id="IPR052897">
    <property type="entry name" value="Sec-Metab_Biosynth_Hydrolase"/>
</dbReference>
<feature type="domain" description="AB hydrolase-1" evidence="2">
    <location>
        <begin position="6"/>
        <end position="207"/>
    </location>
</feature>
<dbReference type="EMBL" id="JACHIN010000001">
    <property type="protein sequence ID" value="MBB5074610.1"/>
    <property type="molecule type" value="Genomic_DNA"/>
</dbReference>
<evidence type="ECO:0000259" key="2">
    <source>
        <dbReference type="Pfam" id="PF12697"/>
    </source>
</evidence>
<evidence type="ECO:0000313" key="3">
    <source>
        <dbReference type="EMBL" id="MBB5074610.1"/>
    </source>
</evidence>
<evidence type="ECO:0000256" key="1">
    <source>
        <dbReference type="SAM" id="MobiDB-lite"/>
    </source>
</evidence>
<dbReference type="Proteomes" id="UP000568380">
    <property type="component" value="Unassembled WGS sequence"/>
</dbReference>
<name>A0A7W7ZVM5_9ACTN</name>
<keyword evidence="4" id="KW-1185">Reference proteome</keyword>
<gene>
    <name evidence="3" type="ORF">HNR40_000056</name>
</gene>
<feature type="compositionally biased region" description="Basic and acidic residues" evidence="1">
    <location>
        <begin position="201"/>
        <end position="213"/>
    </location>
</feature>
<organism evidence="3 4">
    <name type="scientific">Nonomuraea endophytica</name>
    <dbReference type="NCBI Taxonomy" id="714136"/>
    <lineage>
        <taxon>Bacteria</taxon>
        <taxon>Bacillati</taxon>
        <taxon>Actinomycetota</taxon>
        <taxon>Actinomycetes</taxon>
        <taxon>Streptosporangiales</taxon>
        <taxon>Streptosporangiaceae</taxon>
        <taxon>Nonomuraea</taxon>
    </lineage>
</organism>
<dbReference type="SUPFAM" id="SSF53474">
    <property type="entry name" value="alpha/beta-Hydrolases"/>
    <property type="match status" value="1"/>
</dbReference>
<dbReference type="RefSeq" id="WP_184957626.1">
    <property type="nucleotide sequence ID" value="NZ_JACHIN010000001.1"/>
</dbReference>
<reference evidence="3 4" key="1">
    <citation type="submission" date="2020-08" db="EMBL/GenBank/DDBJ databases">
        <title>Genomic Encyclopedia of Type Strains, Phase IV (KMG-IV): sequencing the most valuable type-strain genomes for metagenomic binning, comparative biology and taxonomic classification.</title>
        <authorList>
            <person name="Goeker M."/>
        </authorList>
    </citation>
    <scope>NUCLEOTIDE SEQUENCE [LARGE SCALE GENOMIC DNA]</scope>
    <source>
        <strain evidence="3 4">DSM 45385</strain>
    </source>
</reference>
<dbReference type="InterPro" id="IPR029058">
    <property type="entry name" value="AB_hydrolase_fold"/>
</dbReference>
<dbReference type="Gene3D" id="3.40.50.1820">
    <property type="entry name" value="alpha/beta hydrolase"/>
    <property type="match status" value="1"/>
</dbReference>
<evidence type="ECO:0000313" key="4">
    <source>
        <dbReference type="Proteomes" id="UP000568380"/>
    </source>
</evidence>
<dbReference type="PANTHER" id="PTHR37017:SF11">
    <property type="entry name" value="ESTERASE_LIPASE_THIOESTERASE DOMAIN-CONTAINING PROTEIN"/>
    <property type="match status" value="1"/>
</dbReference>
<dbReference type="Pfam" id="PF12697">
    <property type="entry name" value="Abhydrolase_6"/>
    <property type="match status" value="1"/>
</dbReference>
<dbReference type="PANTHER" id="PTHR37017">
    <property type="entry name" value="AB HYDROLASE-1 DOMAIN-CONTAINING PROTEIN-RELATED"/>
    <property type="match status" value="1"/>
</dbReference>
<protein>
    <submittedName>
        <fullName evidence="3">Pimeloyl-ACP methyl ester carboxylesterase</fullName>
    </submittedName>
</protein>
<dbReference type="AlphaFoldDB" id="A0A7W7ZVM5"/>
<feature type="region of interest" description="Disordered" evidence="1">
    <location>
        <begin position="191"/>
        <end position="213"/>
    </location>
</feature>
<accession>A0A7W7ZVM5</accession>
<proteinExistence type="predicted"/>